<dbReference type="Gene3D" id="3.40.50.880">
    <property type="match status" value="1"/>
</dbReference>
<dbReference type="Pfam" id="PF04715">
    <property type="entry name" value="Anth_synt_I_N"/>
    <property type="match status" value="1"/>
</dbReference>
<dbReference type="EMBL" id="JAQQWI010000022">
    <property type="protein sequence ID" value="KAK7996249.1"/>
    <property type="molecule type" value="Genomic_DNA"/>
</dbReference>
<keyword evidence="15" id="KW-1185">Reference proteome</keyword>
<feature type="domain" description="Anthranilate synthase component I N-terminal" evidence="13">
    <location>
        <begin position="317"/>
        <end position="457"/>
    </location>
</feature>
<dbReference type="NCBIfam" id="TIGR01823">
    <property type="entry name" value="PabB-fungal"/>
    <property type="match status" value="1"/>
</dbReference>
<dbReference type="SUPFAM" id="SSF52317">
    <property type="entry name" value="Class I glutamine amidotransferase-like"/>
    <property type="match status" value="1"/>
</dbReference>
<evidence type="ECO:0000256" key="8">
    <source>
        <dbReference type="ARBA" id="ARBA00031329"/>
    </source>
</evidence>
<dbReference type="EC" id="2.6.1.85" evidence="4"/>
<dbReference type="Proteomes" id="UP001396898">
    <property type="component" value="Unassembled WGS sequence"/>
</dbReference>
<keyword evidence="5" id="KW-0808">Transferase</keyword>
<evidence type="ECO:0000256" key="10">
    <source>
        <dbReference type="SAM" id="MobiDB-lite"/>
    </source>
</evidence>
<dbReference type="InterPro" id="IPR019999">
    <property type="entry name" value="Anth_synth_I-like"/>
</dbReference>
<proteinExistence type="inferred from homology"/>
<feature type="domain" description="Chorismate-utilising enzyme C-terminal" evidence="12">
    <location>
        <begin position="742"/>
        <end position="858"/>
    </location>
</feature>
<keyword evidence="7" id="KW-0315">Glutamine amidotransferase</keyword>
<dbReference type="PROSITE" id="PS51273">
    <property type="entry name" value="GATASE_TYPE_1"/>
    <property type="match status" value="1"/>
</dbReference>
<name>A0ABR1R2E9_9PEZI</name>
<evidence type="ECO:0000256" key="6">
    <source>
        <dbReference type="ARBA" id="ARBA00022909"/>
    </source>
</evidence>
<dbReference type="Gene3D" id="3.60.120.10">
    <property type="entry name" value="Anthranilate synthase"/>
    <property type="match status" value="1"/>
</dbReference>
<dbReference type="InterPro" id="IPR015890">
    <property type="entry name" value="Chorismate_C"/>
</dbReference>
<evidence type="ECO:0000259" key="11">
    <source>
        <dbReference type="Pfam" id="PF00117"/>
    </source>
</evidence>
<keyword evidence="6" id="KW-0289">Folate biosynthesis</keyword>
<organism evidence="14 15">
    <name type="scientific">Apiospora marii</name>
    <dbReference type="NCBI Taxonomy" id="335849"/>
    <lineage>
        <taxon>Eukaryota</taxon>
        <taxon>Fungi</taxon>
        <taxon>Dikarya</taxon>
        <taxon>Ascomycota</taxon>
        <taxon>Pezizomycotina</taxon>
        <taxon>Sordariomycetes</taxon>
        <taxon>Xylariomycetidae</taxon>
        <taxon>Amphisphaeriales</taxon>
        <taxon>Apiosporaceae</taxon>
        <taxon>Apiospora</taxon>
    </lineage>
</organism>
<reference evidence="14 15" key="1">
    <citation type="submission" date="2023-01" db="EMBL/GenBank/DDBJ databases">
        <title>Analysis of 21 Apiospora genomes using comparative genomics revels a genus with tremendous synthesis potential of carbohydrate active enzymes and secondary metabolites.</title>
        <authorList>
            <person name="Sorensen T."/>
        </authorList>
    </citation>
    <scope>NUCLEOTIDE SEQUENCE [LARGE SCALE GENOMIC DNA]</scope>
    <source>
        <strain evidence="14 15">CBS 20057</strain>
    </source>
</reference>
<feature type="region of interest" description="Disordered" evidence="10">
    <location>
        <begin position="252"/>
        <end position="271"/>
    </location>
</feature>
<evidence type="ECO:0000256" key="4">
    <source>
        <dbReference type="ARBA" id="ARBA00013139"/>
    </source>
</evidence>
<evidence type="ECO:0000259" key="12">
    <source>
        <dbReference type="Pfam" id="PF00425"/>
    </source>
</evidence>
<evidence type="ECO:0000313" key="14">
    <source>
        <dbReference type="EMBL" id="KAK7996249.1"/>
    </source>
</evidence>
<dbReference type="CDD" id="cd01743">
    <property type="entry name" value="GATase1_Anthranilate_Synthase"/>
    <property type="match status" value="1"/>
</dbReference>
<sequence>MSRPRILFLDAYDSFSNNIVSLLTVLLDADVDVLSIDAPELAPASPGFHDALRQRLRHYHAVVCGPGPGSPTSPADVGLIKYIWELEDQHLLPVLGICLGFQSLAVSCGAGIGRLSTGLHGMIRVIDHRPDVSGDTTKGNIFHGVPPFKATLYHSLCADVGQDSVSDVDWATRRWATPSRTPDIVPLAWVDEKRPGFVERIFMGMRHASKPFWGLQYHPESICSEPAGHQVIKNWFSEATRWSASRGRMVEPTVSLPESGPTKPNLLSGPVLDPRGWEDHKRWLPSLDGPSKYSYTTISLPPHIEAPDIVEILQHGSQEHIILDSASARTKRIGLDVRGRYSIVALDVDEALRFEYQVGNKAVTIRVPSQGDAARQSVDLGTGSVWHILAEFLETRKVAIGSDDSPFVGGFMGFATYELGLECIDVNIVEKRQHSRPDLSFSWITKSIVIDHLEGTIRIQSLHSSPADAESWMEQTKDALQSSSLWTDGLRLNTDKIKDVDNLTPPITPTVTPPAPTIVAPEPDVYDAKVRQCQYFIAAGDSYELCLTDQTTIQRTKSPQEATGLNGLPPPTSSNNNHHSWAPPSATNKVPSAWQLYRTLRARQPAPFGSYLRLGGATLISSSPERFLEYTADGLCSMRPMKGTVRKSGAVATLAQAERILHVPKEEAENLMIVDLVRHDLHSVCGPGRVTVPQLLKVEEYASVFQMISVVEGRLPATASSSSDDNTKNGVDTTTTTTTTSPRRHHYTGLDVLAASLPPGSMTGAPKKRSCEILQGIEGAHHGGERSLYSGVVGYMDAAGRGDWSVTIRSLFRWDDETTMTTTQPDGGPETEVWRIGAGGAVTALSTPAGETEEMLVKLKGPLGIFSEQQQQQQPRS</sequence>
<feature type="region of interest" description="Disordered" evidence="10">
    <location>
        <begin position="717"/>
        <end position="748"/>
    </location>
</feature>
<evidence type="ECO:0000256" key="7">
    <source>
        <dbReference type="ARBA" id="ARBA00022962"/>
    </source>
</evidence>
<dbReference type="Pfam" id="PF00117">
    <property type="entry name" value="GATase"/>
    <property type="match status" value="1"/>
</dbReference>
<dbReference type="PANTHER" id="PTHR11236:SF18">
    <property type="entry name" value="AMINODEOXYCHORISMATE SYNTHASE"/>
    <property type="match status" value="1"/>
</dbReference>
<feature type="domain" description="Glutamine amidotransferase" evidence="11">
    <location>
        <begin position="8"/>
        <end position="237"/>
    </location>
</feature>
<feature type="domain" description="Chorismate-utilising enzyme C-terminal" evidence="12">
    <location>
        <begin position="591"/>
        <end position="720"/>
    </location>
</feature>
<gene>
    <name evidence="14" type="ORF">PG991_015716</name>
</gene>
<dbReference type="InterPro" id="IPR017926">
    <property type="entry name" value="GATASE"/>
</dbReference>
<comment type="catalytic activity">
    <reaction evidence="1">
        <text>chorismate + L-glutamine = 4-amino-4-deoxychorismate + L-glutamate</text>
        <dbReference type="Rhea" id="RHEA:11672"/>
        <dbReference type="ChEBI" id="CHEBI:29748"/>
        <dbReference type="ChEBI" id="CHEBI:29985"/>
        <dbReference type="ChEBI" id="CHEBI:58359"/>
        <dbReference type="ChEBI" id="CHEBI:58406"/>
        <dbReference type="EC" id="2.6.1.85"/>
    </reaction>
</comment>
<evidence type="ECO:0000259" key="13">
    <source>
        <dbReference type="Pfam" id="PF04715"/>
    </source>
</evidence>
<comment type="caution">
    <text evidence="14">The sequence shown here is derived from an EMBL/GenBank/DDBJ whole genome shotgun (WGS) entry which is preliminary data.</text>
</comment>
<evidence type="ECO:0000256" key="9">
    <source>
        <dbReference type="ARBA" id="ARBA00031904"/>
    </source>
</evidence>
<dbReference type="InterPro" id="IPR006805">
    <property type="entry name" value="Anth_synth_I_N"/>
</dbReference>
<dbReference type="InterPro" id="IPR010117">
    <property type="entry name" value="PabB_fungal"/>
</dbReference>
<dbReference type="InterPro" id="IPR029062">
    <property type="entry name" value="Class_I_gatase-like"/>
</dbReference>
<evidence type="ECO:0000256" key="3">
    <source>
        <dbReference type="ARBA" id="ARBA00005970"/>
    </source>
</evidence>
<evidence type="ECO:0000313" key="15">
    <source>
        <dbReference type="Proteomes" id="UP001396898"/>
    </source>
</evidence>
<feature type="compositionally biased region" description="Polar residues" evidence="10">
    <location>
        <begin position="718"/>
        <end position="732"/>
    </location>
</feature>
<evidence type="ECO:0000256" key="1">
    <source>
        <dbReference type="ARBA" id="ARBA00001000"/>
    </source>
</evidence>
<dbReference type="PANTHER" id="PTHR11236">
    <property type="entry name" value="AMINOBENZOATE/ANTHRANILATE SYNTHASE"/>
    <property type="match status" value="1"/>
</dbReference>
<dbReference type="Pfam" id="PF00425">
    <property type="entry name" value="Chorismate_bind"/>
    <property type="match status" value="2"/>
</dbReference>
<feature type="compositionally biased region" description="Polar residues" evidence="10">
    <location>
        <begin position="573"/>
        <end position="586"/>
    </location>
</feature>
<dbReference type="InterPro" id="IPR006221">
    <property type="entry name" value="TrpG/PapA_dom"/>
</dbReference>
<evidence type="ECO:0000256" key="5">
    <source>
        <dbReference type="ARBA" id="ARBA00022679"/>
    </source>
</evidence>
<protein>
    <recommendedName>
        <fullName evidence="4">aminodeoxychorismate synthase</fullName>
        <ecNumber evidence="4">2.6.1.85</ecNumber>
    </recommendedName>
    <alternativeName>
        <fullName evidence="8">Para-aminobenzoate synthase</fullName>
    </alternativeName>
    <alternativeName>
        <fullName evidence="9">p-aminobenzoic acid synthase</fullName>
    </alternativeName>
</protein>
<comment type="pathway">
    <text evidence="2">Cofactor biosynthesis; tetrahydrofolate biosynthesis; 4-aminobenzoate from chorismate: step 1/2.</text>
</comment>
<accession>A0ABR1R2E9</accession>
<comment type="similarity">
    <text evidence="3">In the C-terminal section; belongs to the anthranilate synthase component I family.</text>
</comment>
<dbReference type="InterPro" id="IPR005801">
    <property type="entry name" value="ADC_synthase"/>
</dbReference>
<dbReference type="SUPFAM" id="SSF56322">
    <property type="entry name" value="ADC synthase"/>
    <property type="match status" value="1"/>
</dbReference>
<feature type="region of interest" description="Disordered" evidence="10">
    <location>
        <begin position="556"/>
        <end position="586"/>
    </location>
</feature>
<evidence type="ECO:0000256" key="2">
    <source>
        <dbReference type="ARBA" id="ARBA00005009"/>
    </source>
</evidence>